<name>A0A9D2WQ54_9FIRM</name>
<evidence type="ECO:0000256" key="5">
    <source>
        <dbReference type="ARBA" id="ARBA00023136"/>
    </source>
</evidence>
<dbReference type="GO" id="GO:0008360">
    <property type="term" value="P:regulation of cell shape"/>
    <property type="evidence" value="ECO:0007669"/>
    <property type="project" value="UniProtKB-KW"/>
</dbReference>
<dbReference type="PANTHER" id="PTHR30474">
    <property type="entry name" value="CELL CYCLE PROTEIN"/>
    <property type="match status" value="1"/>
</dbReference>
<dbReference type="Pfam" id="PF01098">
    <property type="entry name" value="FTSW_RODA_SPOVE"/>
    <property type="match status" value="1"/>
</dbReference>
<dbReference type="OrthoDB" id="9802195at2"/>
<evidence type="ECO:0000256" key="6">
    <source>
        <dbReference type="SAM" id="Phobius"/>
    </source>
</evidence>
<dbReference type="PANTHER" id="PTHR30474:SF1">
    <property type="entry name" value="PEPTIDOGLYCAN GLYCOSYLTRANSFERASE MRDB"/>
    <property type="match status" value="1"/>
</dbReference>
<reference evidence="7" key="1">
    <citation type="submission" date="2016-02" db="EMBL/GenBank/DDBJ databases">
        <title>Draft Genome Sequence of Sporotomaculum syntrophicum Strain FB, a Syntrophic Benzoate Degrader.</title>
        <authorList>
            <person name="Nobu M.K."/>
            <person name="Narihiro T."/>
            <person name="Qiu Y.-L."/>
            <person name="Ohashi A."/>
            <person name="Liu W.-T."/>
            <person name="Yuji S."/>
        </authorList>
    </citation>
    <scope>NUCLEOTIDE SEQUENCE</scope>
    <source>
        <strain evidence="7">FB</strain>
    </source>
</reference>
<dbReference type="NCBIfam" id="NF038403">
    <property type="entry name" value="perm_prefix_1"/>
    <property type="match status" value="1"/>
</dbReference>
<evidence type="ECO:0000256" key="4">
    <source>
        <dbReference type="ARBA" id="ARBA00022989"/>
    </source>
</evidence>
<feature type="transmembrane region" description="Helical" evidence="6">
    <location>
        <begin position="217"/>
        <end position="240"/>
    </location>
</feature>
<keyword evidence="3" id="KW-0133">Cell shape</keyword>
<evidence type="ECO:0000256" key="1">
    <source>
        <dbReference type="ARBA" id="ARBA00004141"/>
    </source>
</evidence>
<comment type="caution">
    <text evidence="7">The sequence shown here is derived from an EMBL/GenBank/DDBJ whole genome shotgun (WGS) entry which is preliminary data.</text>
</comment>
<keyword evidence="4 6" id="KW-1133">Transmembrane helix</keyword>
<evidence type="ECO:0000313" key="7">
    <source>
        <dbReference type="EMBL" id="KAF1085530.1"/>
    </source>
</evidence>
<gene>
    <name evidence="7" type="primary">mrdB_1</name>
    <name evidence="7" type="ORF">SPSYN_01673</name>
</gene>
<sequence length="436" mass="49008">MDLEQNEKIQTYLDTVCSQIKWRDMHAQIRLELISHIGDLVEEYEKNSIPGEDPINKALSQMGNARELGKDLHHIHKPRIEWSILALAVFFLGFGLFILYSLEVNSLIFTESSSLFAKSLIYSLAGMLITVGMYFFNYRRLKSMSWPLYVGALVLWLCVLWQGSSINGKPYLNLGFITIDFAEIALFFLTVAIAGIFTDRNWQQPNYLFKTSGLLLFPIILALMSSSLTTAFLYALIFLIIMRTSGAKIKDIGITIIFPLTLAILSVVTYPHRIARLFAFFNPYQDPQGAGYAVIQSIEAIRSAGFWGQGFNFPIGILPQLHTDFIFTYIVYSLGWITGLAVVVLATALLVRIFRVSRLVKDRYGRLLVSGLVGLLLVQFYWNILMTVGLAPLAAFSLPLVSYGGSHLIIQMTTLGLVLSIYRRKDVAATTTVNHT</sequence>
<dbReference type="GO" id="GO:0051301">
    <property type="term" value="P:cell division"/>
    <property type="evidence" value="ECO:0007669"/>
    <property type="project" value="InterPro"/>
</dbReference>
<feature type="transmembrane region" description="Helical" evidence="6">
    <location>
        <begin position="402"/>
        <end position="422"/>
    </location>
</feature>
<feature type="transmembrane region" description="Helical" evidence="6">
    <location>
        <begin position="252"/>
        <end position="270"/>
    </location>
</feature>
<dbReference type="GO" id="GO:0032153">
    <property type="term" value="C:cell division site"/>
    <property type="evidence" value="ECO:0007669"/>
    <property type="project" value="TreeGrafter"/>
</dbReference>
<feature type="transmembrane region" description="Helical" evidence="6">
    <location>
        <begin position="82"/>
        <end position="100"/>
    </location>
</feature>
<keyword evidence="2 6" id="KW-0812">Transmembrane</keyword>
<dbReference type="AlphaFoldDB" id="A0A9D2WQ54"/>
<keyword evidence="8" id="KW-1185">Reference proteome</keyword>
<feature type="transmembrane region" description="Helical" evidence="6">
    <location>
        <begin position="120"/>
        <end position="138"/>
    </location>
</feature>
<comment type="subcellular location">
    <subcellularLocation>
        <location evidence="1">Membrane</location>
        <topology evidence="1">Multi-pass membrane protein</topology>
    </subcellularLocation>
</comment>
<dbReference type="InterPro" id="IPR001182">
    <property type="entry name" value="FtsW/RodA"/>
</dbReference>
<accession>A0A9D2WQ54</accession>
<feature type="transmembrane region" description="Helical" evidence="6">
    <location>
        <begin position="326"/>
        <end position="351"/>
    </location>
</feature>
<keyword evidence="5 6" id="KW-0472">Membrane</keyword>
<evidence type="ECO:0000313" key="8">
    <source>
        <dbReference type="Proteomes" id="UP000798488"/>
    </source>
</evidence>
<proteinExistence type="predicted"/>
<evidence type="ECO:0000256" key="2">
    <source>
        <dbReference type="ARBA" id="ARBA00022692"/>
    </source>
</evidence>
<dbReference type="EMBL" id="LSRS01000003">
    <property type="protein sequence ID" value="KAF1085530.1"/>
    <property type="molecule type" value="Genomic_DNA"/>
</dbReference>
<protein>
    <submittedName>
        <fullName evidence="7">Rod shape-determining protein RodA</fullName>
    </submittedName>
</protein>
<dbReference type="InterPro" id="IPR047928">
    <property type="entry name" value="Perm_prefix_1"/>
</dbReference>
<feature type="transmembrane region" description="Helical" evidence="6">
    <location>
        <begin position="174"/>
        <end position="197"/>
    </location>
</feature>
<evidence type="ECO:0000256" key="3">
    <source>
        <dbReference type="ARBA" id="ARBA00022960"/>
    </source>
</evidence>
<dbReference type="RefSeq" id="WP_161821981.1">
    <property type="nucleotide sequence ID" value="NZ_LSRS01000003.1"/>
</dbReference>
<organism evidence="7 8">
    <name type="scientific">Sporotomaculum syntrophicum</name>
    <dbReference type="NCBI Taxonomy" id="182264"/>
    <lineage>
        <taxon>Bacteria</taxon>
        <taxon>Bacillati</taxon>
        <taxon>Bacillota</taxon>
        <taxon>Clostridia</taxon>
        <taxon>Eubacteriales</taxon>
        <taxon>Desulfallaceae</taxon>
        <taxon>Sporotomaculum</taxon>
    </lineage>
</organism>
<dbReference type="Proteomes" id="UP000798488">
    <property type="component" value="Unassembled WGS sequence"/>
</dbReference>
<dbReference type="GO" id="GO:0005886">
    <property type="term" value="C:plasma membrane"/>
    <property type="evidence" value="ECO:0007669"/>
    <property type="project" value="TreeGrafter"/>
</dbReference>
<feature type="transmembrane region" description="Helical" evidence="6">
    <location>
        <begin position="363"/>
        <end position="382"/>
    </location>
</feature>
<feature type="transmembrane region" description="Helical" evidence="6">
    <location>
        <begin position="144"/>
        <end position="162"/>
    </location>
</feature>
<dbReference type="GO" id="GO:0015648">
    <property type="term" value="F:lipid-linked peptidoglycan transporter activity"/>
    <property type="evidence" value="ECO:0007669"/>
    <property type="project" value="TreeGrafter"/>
</dbReference>